<proteinExistence type="predicted"/>
<reference evidence="1 2" key="1">
    <citation type="journal article" date="2013" name="Genome Announc.">
        <title>Draft Genome Sequence of Cyclobacterium qasimii Strain M12-11BT, Isolated from Arctic Marine Sediment.</title>
        <authorList>
            <person name="Shivaji S."/>
            <person name="Ara S."/>
            <person name="Singh A."/>
            <person name="Kumar Pinnaka A."/>
        </authorList>
    </citation>
    <scope>NUCLEOTIDE SEQUENCE [LARGE SCALE GENOMIC DNA]</scope>
    <source>
        <strain evidence="1 2">M12-11B</strain>
    </source>
</reference>
<dbReference type="EMBL" id="ATNM01000202">
    <property type="protein sequence ID" value="EPR65063.1"/>
    <property type="molecule type" value="Genomic_DNA"/>
</dbReference>
<dbReference type="STRING" id="641524.ADICYQ_5992"/>
<dbReference type="AlphaFoldDB" id="S7WLG9"/>
<organism evidence="1 2">
    <name type="scientific">Cyclobacterium qasimii M12-11B</name>
    <dbReference type="NCBI Taxonomy" id="641524"/>
    <lineage>
        <taxon>Bacteria</taxon>
        <taxon>Pseudomonadati</taxon>
        <taxon>Bacteroidota</taxon>
        <taxon>Cytophagia</taxon>
        <taxon>Cytophagales</taxon>
        <taxon>Cyclobacteriaceae</taxon>
        <taxon>Cyclobacterium</taxon>
    </lineage>
</organism>
<accession>S7WLG9</accession>
<protein>
    <submittedName>
        <fullName evidence="1">Uncharacterized protein</fullName>
    </submittedName>
</protein>
<evidence type="ECO:0000313" key="1">
    <source>
        <dbReference type="EMBL" id="EPR65063.1"/>
    </source>
</evidence>
<name>S7WLG9_9BACT</name>
<evidence type="ECO:0000313" key="2">
    <source>
        <dbReference type="Proteomes" id="UP000014974"/>
    </source>
</evidence>
<sequence>MFFQLFCPKSKNKKLKTHKKIAKRKKFTLKHSISEKK</sequence>
<comment type="caution">
    <text evidence="1">The sequence shown here is derived from an EMBL/GenBank/DDBJ whole genome shotgun (WGS) entry which is preliminary data.</text>
</comment>
<dbReference type="Proteomes" id="UP000014974">
    <property type="component" value="Unassembled WGS sequence"/>
</dbReference>
<gene>
    <name evidence="1" type="ORF">ADICYQ_5992</name>
</gene>